<feature type="domain" description="MPN" evidence="1">
    <location>
        <begin position="6"/>
        <end position="149"/>
    </location>
</feature>
<dbReference type="Pfam" id="PF01398">
    <property type="entry name" value="JAB"/>
    <property type="match status" value="1"/>
</dbReference>
<dbReference type="Proteomes" id="UP000298663">
    <property type="component" value="Unassembled WGS sequence"/>
</dbReference>
<evidence type="ECO:0000313" key="3">
    <source>
        <dbReference type="Proteomes" id="UP000298663"/>
    </source>
</evidence>
<dbReference type="AlphaFoldDB" id="A0A4U5MTU4"/>
<dbReference type="GO" id="GO:0003743">
    <property type="term" value="F:translation initiation factor activity"/>
    <property type="evidence" value="ECO:0007669"/>
    <property type="project" value="TreeGrafter"/>
</dbReference>
<dbReference type="InterPro" id="IPR000555">
    <property type="entry name" value="JAMM/MPN+_dom"/>
</dbReference>
<reference evidence="2 3" key="2">
    <citation type="journal article" date="2019" name="G3 (Bethesda)">
        <title>Hybrid Assembly of the Genome of the Entomopathogenic Nematode Steinernema carpocapsae Identifies the X-Chromosome.</title>
        <authorList>
            <person name="Serra L."/>
            <person name="Macchietto M."/>
            <person name="Macias-Munoz A."/>
            <person name="McGill C.J."/>
            <person name="Rodriguez I.M."/>
            <person name="Rodriguez B."/>
            <person name="Murad R."/>
            <person name="Mortazavi A."/>
        </authorList>
    </citation>
    <scope>NUCLEOTIDE SEQUENCE [LARGE SCALE GENOMIC DNA]</scope>
    <source>
        <strain evidence="2 3">ALL</strain>
    </source>
</reference>
<dbReference type="GO" id="GO:0031369">
    <property type="term" value="F:translation initiation factor binding"/>
    <property type="evidence" value="ECO:0007669"/>
    <property type="project" value="TreeGrafter"/>
</dbReference>
<reference evidence="2 3" key="1">
    <citation type="journal article" date="2015" name="Genome Biol.">
        <title>Comparative genomics of Steinernema reveals deeply conserved gene regulatory networks.</title>
        <authorList>
            <person name="Dillman A.R."/>
            <person name="Macchietto M."/>
            <person name="Porter C.F."/>
            <person name="Rogers A."/>
            <person name="Williams B."/>
            <person name="Antoshechkin I."/>
            <person name="Lee M.M."/>
            <person name="Goodwin Z."/>
            <person name="Lu X."/>
            <person name="Lewis E.E."/>
            <person name="Goodrich-Blair H."/>
            <person name="Stock S.P."/>
            <person name="Adams B.J."/>
            <person name="Sternberg P.W."/>
            <person name="Mortazavi A."/>
        </authorList>
    </citation>
    <scope>NUCLEOTIDE SEQUENCE [LARGE SCALE GENOMIC DNA]</scope>
    <source>
        <strain evidence="2 3">ALL</strain>
    </source>
</reference>
<dbReference type="PANTHER" id="PTHR10540">
    <property type="entry name" value="EUKARYOTIC TRANSLATION INITIATION FACTOR 3 SUBUNIT F-RELATED"/>
    <property type="match status" value="1"/>
</dbReference>
<keyword evidence="3" id="KW-1185">Reference proteome</keyword>
<dbReference type="Gene3D" id="3.40.140.10">
    <property type="entry name" value="Cytidine Deaminase, domain 2"/>
    <property type="match status" value="1"/>
</dbReference>
<accession>A0A4U5MTU4</accession>
<dbReference type="OrthoDB" id="25498at2759"/>
<dbReference type="GO" id="GO:0071541">
    <property type="term" value="C:eukaryotic translation initiation factor 3 complex, eIF3m"/>
    <property type="evidence" value="ECO:0007669"/>
    <property type="project" value="TreeGrafter"/>
</dbReference>
<dbReference type="PROSITE" id="PS50249">
    <property type="entry name" value="MPN"/>
    <property type="match status" value="1"/>
</dbReference>
<name>A0A4U5MTU4_STECR</name>
<comment type="caution">
    <text evidence="2">The sequence shown here is derived from an EMBL/GenBank/DDBJ whole genome shotgun (WGS) entry which is preliminary data.</text>
</comment>
<dbReference type="Pfam" id="PF13012">
    <property type="entry name" value="MitMem_reg"/>
    <property type="match status" value="1"/>
</dbReference>
<gene>
    <name evidence="2" type="ORF">L596_020472</name>
</gene>
<dbReference type="EMBL" id="AZBU02000006">
    <property type="protein sequence ID" value="TKR73124.1"/>
    <property type="molecule type" value="Genomic_DNA"/>
</dbReference>
<sequence>MANLTVKVHPVVHMTIVDAYERRKQKVGPDDRALGTLLGYYYGKDVVHVTNAYAIPFSEADAEAPQLDVLYNEGMHQILRKASPSEQVVGWFYTHAEIPEHAGLFHDYFTQMVAETCGRREVPPVVLITVDTTFSQKDQIRMPVKAFFRHYGGIPTTREEPEKRHCTMFCPLHVEVDTFQGEAVALDLIQKGTESKQREIKLDQGIDQLEGSMEKIIEWLEQLLAYVNDTLAKPDLPVDPSIGLKIMEIVKTASINLHPEALETFLKTNVRDYTMIAYLASFAKTQVGIVDQIFNT</sequence>
<dbReference type="SMART" id="SM00232">
    <property type="entry name" value="JAB_MPN"/>
    <property type="match status" value="1"/>
</dbReference>
<proteinExistence type="predicted"/>
<dbReference type="PANTHER" id="PTHR10540:SF6">
    <property type="entry name" value="EUKARYOTIC TRANSLATION INITIATION FACTOR 3 SUBUNIT F"/>
    <property type="match status" value="1"/>
</dbReference>
<dbReference type="GO" id="GO:0008237">
    <property type="term" value="F:metallopeptidase activity"/>
    <property type="evidence" value="ECO:0007669"/>
    <property type="project" value="InterPro"/>
</dbReference>
<dbReference type="InterPro" id="IPR024969">
    <property type="entry name" value="EIF3F/CSN6-like_C"/>
</dbReference>
<evidence type="ECO:0000259" key="1">
    <source>
        <dbReference type="PROSITE" id="PS50249"/>
    </source>
</evidence>
<protein>
    <recommendedName>
        <fullName evidence="1">MPN domain-containing protein</fullName>
    </recommendedName>
</protein>
<evidence type="ECO:0000313" key="2">
    <source>
        <dbReference type="EMBL" id="TKR73124.1"/>
    </source>
</evidence>
<dbReference type="InterPro" id="IPR037518">
    <property type="entry name" value="MPN"/>
</dbReference>
<organism evidence="2 3">
    <name type="scientific">Steinernema carpocapsae</name>
    <name type="common">Entomopathogenic nematode</name>
    <dbReference type="NCBI Taxonomy" id="34508"/>
    <lineage>
        <taxon>Eukaryota</taxon>
        <taxon>Metazoa</taxon>
        <taxon>Ecdysozoa</taxon>
        <taxon>Nematoda</taxon>
        <taxon>Chromadorea</taxon>
        <taxon>Rhabditida</taxon>
        <taxon>Tylenchina</taxon>
        <taxon>Panagrolaimomorpha</taxon>
        <taxon>Strongyloidoidea</taxon>
        <taxon>Steinernematidae</taxon>
        <taxon>Steinernema</taxon>
    </lineage>
</organism>
<dbReference type="STRING" id="34508.A0A4U5MTU4"/>